<dbReference type="InterPro" id="IPR043519">
    <property type="entry name" value="NT_sf"/>
</dbReference>
<dbReference type="EMBL" id="CP002360">
    <property type="protein sequence ID" value="AEE95421.1"/>
    <property type="molecule type" value="Genomic_DNA"/>
</dbReference>
<dbReference type="CDD" id="cd05403">
    <property type="entry name" value="NT_KNTase_like"/>
    <property type="match status" value="1"/>
</dbReference>
<proteinExistence type="predicted"/>
<feature type="domain" description="Polymerase beta nucleotidyltransferase" evidence="1">
    <location>
        <begin position="30"/>
        <end position="113"/>
    </location>
</feature>
<reference evidence="2 3" key="2">
    <citation type="journal article" date="2011" name="Stand. Genomic Sci.">
        <title>Complete genome sequence of Mahella australiensis type strain (50-1 BON).</title>
        <authorList>
            <person name="Sikorski J."/>
            <person name="Teshima H."/>
            <person name="Nolan M."/>
            <person name="Lucas S."/>
            <person name="Hammon N."/>
            <person name="Deshpande S."/>
            <person name="Cheng J.F."/>
            <person name="Pitluck S."/>
            <person name="Liolios K."/>
            <person name="Pagani I."/>
            <person name="Ivanova N."/>
            <person name="Huntemann M."/>
            <person name="Mavromatis K."/>
            <person name="Ovchinikova G."/>
            <person name="Pati A."/>
            <person name="Tapia R."/>
            <person name="Han C."/>
            <person name="Goodwin L."/>
            <person name="Chen A."/>
            <person name="Palaniappan K."/>
            <person name="Land M."/>
            <person name="Hauser L."/>
            <person name="Ngatchou-Djao O.D."/>
            <person name="Rohde M."/>
            <person name="Pukall R."/>
            <person name="Spring S."/>
            <person name="Abt B."/>
            <person name="Goker M."/>
            <person name="Detter J.C."/>
            <person name="Woyke T."/>
            <person name="Bristow J."/>
            <person name="Markowitz V."/>
            <person name="Hugenholtz P."/>
            <person name="Eisen J.A."/>
            <person name="Kyrpides N.C."/>
            <person name="Klenk H.P."/>
            <person name="Lapidus A."/>
        </authorList>
    </citation>
    <scope>NUCLEOTIDE SEQUENCE [LARGE SCALE GENOMIC DNA]</scope>
    <source>
        <strain evidence="3">DSM 15567 / CIP 107919 / 50-1 BON</strain>
    </source>
</reference>
<reference evidence="3" key="1">
    <citation type="submission" date="2010-11" db="EMBL/GenBank/DDBJ databases">
        <title>The complete genome of Mahella australiensis DSM 15567.</title>
        <authorList>
            <consortium name="US DOE Joint Genome Institute (JGI-PGF)"/>
            <person name="Lucas S."/>
            <person name="Copeland A."/>
            <person name="Lapidus A."/>
            <person name="Bruce D."/>
            <person name="Goodwin L."/>
            <person name="Pitluck S."/>
            <person name="Kyrpides N."/>
            <person name="Mavromatis K."/>
            <person name="Pagani I."/>
            <person name="Ivanova N."/>
            <person name="Teshima H."/>
            <person name="Brettin T."/>
            <person name="Detter J.C."/>
            <person name="Han C."/>
            <person name="Tapia R."/>
            <person name="Land M."/>
            <person name="Hauser L."/>
            <person name="Markowitz V."/>
            <person name="Cheng J.-F."/>
            <person name="Hugenholtz P."/>
            <person name="Woyke T."/>
            <person name="Wu D."/>
            <person name="Spring S."/>
            <person name="Pukall R."/>
            <person name="Steenblock K."/>
            <person name="Schneider S."/>
            <person name="Klenk H.-P."/>
            <person name="Eisen J.A."/>
        </authorList>
    </citation>
    <scope>NUCLEOTIDE SEQUENCE [LARGE SCALE GENOMIC DNA]</scope>
    <source>
        <strain evidence="3">DSM 15567 / CIP 107919 / 50-1 BON</strain>
    </source>
</reference>
<dbReference type="AlphaFoldDB" id="F3ZWI6"/>
<dbReference type="SUPFAM" id="SSF81301">
    <property type="entry name" value="Nucleotidyltransferase"/>
    <property type="match status" value="1"/>
</dbReference>
<dbReference type="Gene3D" id="3.30.460.10">
    <property type="entry name" value="Beta Polymerase, domain 2"/>
    <property type="match status" value="1"/>
</dbReference>
<dbReference type="RefSeq" id="WP_013779855.1">
    <property type="nucleotide sequence ID" value="NC_015520.1"/>
</dbReference>
<dbReference type="Proteomes" id="UP000008457">
    <property type="component" value="Chromosome"/>
</dbReference>
<dbReference type="eggNOG" id="COG1708">
    <property type="taxonomic scope" value="Bacteria"/>
</dbReference>
<keyword evidence="3" id="KW-1185">Reference proteome</keyword>
<dbReference type="Pfam" id="PF18765">
    <property type="entry name" value="Polbeta"/>
    <property type="match status" value="1"/>
</dbReference>
<sequence>MAYTMPRKEERRAKLTSELDRALKAVITLNPQKVILFGSMSRGDIGSASDIDLLIIWDTDMPFLKRSGVFYDAIKPDVAMDILVYTPDEINQAIHTNSFIRHAIEEGVVLYEK</sequence>
<name>F3ZWI6_MAHA5</name>
<dbReference type="OrthoDB" id="160408at2"/>
<organism evidence="2 3">
    <name type="scientific">Mahella australiensis (strain DSM 15567 / CIP 107919 / 50-1 BON)</name>
    <dbReference type="NCBI Taxonomy" id="697281"/>
    <lineage>
        <taxon>Bacteria</taxon>
        <taxon>Bacillati</taxon>
        <taxon>Bacillota</taxon>
        <taxon>Clostridia</taxon>
        <taxon>Thermoanaerobacterales</taxon>
        <taxon>Thermoanaerobacterales Family IV. Incertae Sedis</taxon>
        <taxon>Mahella</taxon>
    </lineage>
</organism>
<dbReference type="KEGG" id="mas:Mahau_0201"/>
<dbReference type="HOGENOM" id="CLU_130257_9_5_9"/>
<protein>
    <submittedName>
        <fullName evidence="2">DNA polymerase beta domain protein region</fullName>
    </submittedName>
</protein>
<evidence type="ECO:0000313" key="3">
    <source>
        <dbReference type="Proteomes" id="UP000008457"/>
    </source>
</evidence>
<dbReference type="STRING" id="697281.Mahau_0201"/>
<accession>F3ZWI6</accession>
<evidence type="ECO:0000313" key="2">
    <source>
        <dbReference type="EMBL" id="AEE95421.1"/>
    </source>
</evidence>
<dbReference type="PANTHER" id="PTHR43449">
    <property type="entry name" value="NUCLEOTIDYLTRANSFERASE"/>
    <property type="match status" value="1"/>
</dbReference>
<dbReference type="InterPro" id="IPR041633">
    <property type="entry name" value="Polbeta"/>
</dbReference>
<dbReference type="PANTHER" id="PTHR43449:SF3">
    <property type="entry name" value="POLYMERASE NUCLEOTIDYL TRANSFERASE DOMAIN-CONTAINING PROTEIN"/>
    <property type="match status" value="1"/>
</dbReference>
<evidence type="ECO:0000259" key="1">
    <source>
        <dbReference type="Pfam" id="PF18765"/>
    </source>
</evidence>
<gene>
    <name evidence="2" type="ordered locus">Mahau_0201</name>
</gene>